<organism evidence="2 3">
    <name type="scientific">Nibribacter ruber</name>
    <dbReference type="NCBI Taxonomy" id="2698458"/>
    <lineage>
        <taxon>Bacteria</taxon>
        <taxon>Pseudomonadati</taxon>
        <taxon>Bacteroidota</taxon>
        <taxon>Cytophagia</taxon>
        <taxon>Cytophagales</taxon>
        <taxon>Hymenobacteraceae</taxon>
        <taxon>Nibribacter</taxon>
    </lineage>
</organism>
<evidence type="ECO:0000256" key="1">
    <source>
        <dbReference type="SAM" id="Phobius"/>
    </source>
</evidence>
<feature type="transmembrane region" description="Helical" evidence="1">
    <location>
        <begin position="150"/>
        <end position="176"/>
    </location>
</feature>
<proteinExistence type="predicted"/>
<evidence type="ECO:0000313" key="3">
    <source>
        <dbReference type="Proteomes" id="UP000464214"/>
    </source>
</evidence>
<feature type="transmembrane region" description="Helical" evidence="1">
    <location>
        <begin position="58"/>
        <end position="87"/>
    </location>
</feature>
<reference evidence="2 3" key="1">
    <citation type="submission" date="2020-01" db="EMBL/GenBank/DDBJ databases">
        <authorList>
            <person name="Kim M."/>
        </authorList>
    </citation>
    <scope>NUCLEOTIDE SEQUENCE [LARGE SCALE GENOMIC DNA]</scope>
    <source>
        <strain evidence="2 3">BT10</strain>
    </source>
</reference>
<dbReference type="EMBL" id="CP047897">
    <property type="protein sequence ID" value="QHL86968.1"/>
    <property type="molecule type" value="Genomic_DNA"/>
</dbReference>
<name>A0A6P1NYD6_9BACT</name>
<protein>
    <recommendedName>
        <fullName evidence="4">Signal peptide-containing protein</fullName>
    </recommendedName>
</protein>
<accession>A0A6P1NYD6</accession>
<evidence type="ECO:0000313" key="2">
    <source>
        <dbReference type="EMBL" id="QHL86968.1"/>
    </source>
</evidence>
<gene>
    <name evidence="2" type="ORF">GU926_05760</name>
</gene>
<feature type="transmembrane region" description="Helical" evidence="1">
    <location>
        <begin position="7"/>
        <end position="25"/>
    </location>
</feature>
<keyword evidence="1" id="KW-0472">Membrane</keyword>
<keyword evidence="3" id="KW-1185">Reference proteome</keyword>
<keyword evidence="1" id="KW-1133">Transmembrane helix</keyword>
<dbReference type="Proteomes" id="UP000464214">
    <property type="component" value="Chromosome"/>
</dbReference>
<evidence type="ECO:0008006" key="4">
    <source>
        <dbReference type="Google" id="ProtNLM"/>
    </source>
</evidence>
<dbReference type="AlphaFoldDB" id="A0A6P1NYD6"/>
<feature type="transmembrane region" description="Helical" evidence="1">
    <location>
        <begin position="99"/>
        <end position="119"/>
    </location>
</feature>
<dbReference type="KEGG" id="nib:GU926_05760"/>
<keyword evidence="1" id="KW-0812">Transmembrane</keyword>
<sequence length="190" mass="21240">MSRKFRMLYLIIFLSTLIGGVYGILHDQITFTISNEYYTKLKFYQFGLEYFIANSPRVGVAIVGFLATWYLGLAAGIILGLIFFLFPSPKLMLSVTLKALGIALAIAFFTPIIGVPAYFLEDYLDSTSMESYSFVDTGFVPADVKITEGFSYILVGFVHGFSYLGGLLGVLAGIMFQIWTYRKHVRLVPV</sequence>
<dbReference type="RefSeq" id="WP_160689890.1">
    <property type="nucleotide sequence ID" value="NZ_CP047897.1"/>
</dbReference>